<sequence>MKRLIFVMLLLATISSCQEVENPSQDLILTESEVQTLLFMREEEKLAHDVYAYSFEKYDVPIFQNIANSESKHVLSVLKVMESFQLADPLNGSTIQGEFTNLTLSNLYSELISRVDASLNESILVGLLIEDLDINDLEIAISETDQQNIASMYENLKCGSMNHLRSFHEQAIAAGITYAPEFISDSEFESIINSPKTGCNPK</sequence>
<name>A0ABV8APM5_9BACT</name>
<comment type="caution">
    <text evidence="3">The sequence shown here is derived from an EMBL/GenBank/DDBJ whole genome shotgun (WGS) entry which is preliminary data.</text>
</comment>
<dbReference type="EMBL" id="JBHRZS010000002">
    <property type="protein sequence ID" value="MFC3878866.1"/>
    <property type="molecule type" value="Genomic_DNA"/>
</dbReference>
<feature type="chain" id="PRO_5046320283" evidence="1">
    <location>
        <begin position="20"/>
        <end position="202"/>
    </location>
</feature>
<feature type="signal peptide" evidence="1">
    <location>
        <begin position="1"/>
        <end position="19"/>
    </location>
</feature>
<dbReference type="InterPro" id="IPR012347">
    <property type="entry name" value="Ferritin-like"/>
</dbReference>
<evidence type="ECO:0000259" key="2">
    <source>
        <dbReference type="Pfam" id="PF09968"/>
    </source>
</evidence>
<reference evidence="4" key="1">
    <citation type="journal article" date="2019" name="Int. J. Syst. Evol. Microbiol.">
        <title>The Global Catalogue of Microorganisms (GCM) 10K type strain sequencing project: providing services to taxonomists for standard genome sequencing and annotation.</title>
        <authorList>
            <consortium name="The Broad Institute Genomics Platform"/>
            <consortium name="The Broad Institute Genome Sequencing Center for Infectious Disease"/>
            <person name="Wu L."/>
            <person name="Ma J."/>
        </authorList>
    </citation>
    <scope>NUCLEOTIDE SEQUENCE [LARGE SCALE GENOMIC DNA]</scope>
    <source>
        <strain evidence="4">CCUG 60523</strain>
    </source>
</reference>
<evidence type="ECO:0000313" key="4">
    <source>
        <dbReference type="Proteomes" id="UP001595805"/>
    </source>
</evidence>
<evidence type="ECO:0000313" key="3">
    <source>
        <dbReference type="EMBL" id="MFC3878866.1"/>
    </source>
</evidence>
<proteinExistence type="predicted"/>
<dbReference type="RefSeq" id="WP_377902729.1">
    <property type="nucleotide sequence ID" value="NZ_JBHRZS010000002.1"/>
</dbReference>
<dbReference type="InterPro" id="IPR019243">
    <property type="entry name" value="DUF2202"/>
</dbReference>
<protein>
    <submittedName>
        <fullName evidence="3">DUF2202 domain-containing protein</fullName>
    </submittedName>
</protein>
<dbReference type="CDD" id="cd01048">
    <property type="entry name" value="Ferritin_like_AB2"/>
    <property type="match status" value="1"/>
</dbReference>
<keyword evidence="1" id="KW-0732">Signal</keyword>
<dbReference type="PROSITE" id="PS51257">
    <property type="entry name" value="PROKAR_LIPOPROTEIN"/>
    <property type="match status" value="1"/>
</dbReference>
<accession>A0ABV8APM5</accession>
<gene>
    <name evidence="3" type="ORF">ACFOSV_01695</name>
</gene>
<feature type="domain" description="DUF2202" evidence="2">
    <location>
        <begin position="33"/>
        <end position="194"/>
    </location>
</feature>
<dbReference type="Proteomes" id="UP001595805">
    <property type="component" value="Unassembled WGS sequence"/>
</dbReference>
<evidence type="ECO:0000256" key="1">
    <source>
        <dbReference type="SAM" id="SignalP"/>
    </source>
</evidence>
<organism evidence="3 4">
    <name type="scientific">Algoriphagus namhaensis</name>
    <dbReference type="NCBI Taxonomy" id="915353"/>
    <lineage>
        <taxon>Bacteria</taxon>
        <taxon>Pseudomonadati</taxon>
        <taxon>Bacteroidota</taxon>
        <taxon>Cytophagia</taxon>
        <taxon>Cytophagales</taxon>
        <taxon>Cyclobacteriaceae</taxon>
        <taxon>Algoriphagus</taxon>
    </lineage>
</organism>
<keyword evidence="4" id="KW-1185">Reference proteome</keyword>
<dbReference type="Gene3D" id="1.20.1260.10">
    <property type="match status" value="1"/>
</dbReference>
<dbReference type="Pfam" id="PF09968">
    <property type="entry name" value="DUF2202"/>
    <property type="match status" value="1"/>
</dbReference>